<keyword evidence="5" id="KW-0297">G-protein coupled receptor</keyword>
<feature type="domain" description="G-protein coupled receptors family 1 profile" evidence="10">
    <location>
        <begin position="35"/>
        <end position="277"/>
    </location>
</feature>
<evidence type="ECO:0000313" key="12">
    <source>
        <dbReference type="Proteomes" id="UP000828390"/>
    </source>
</evidence>
<dbReference type="PROSITE" id="PS50262">
    <property type="entry name" value="G_PROTEIN_RECEP_F1_2"/>
    <property type="match status" value="1"/>
</dbReference>
<evidence type="ECO:0000256" key="9">
    <source>
        <dbReference type="SAM" id="Phobius"/>
    </source>
</evidence>
<dbReference type="SUPFAM" id="SSF81321">
    <property type="entry name" value="Family A G protein-coupled receptor-like"/>
    <property type="match status" value="1"/>
</dbReference>
<keyword evidence="4 9" id="KW-1133">Transmembrane helix</keyword>
<feature type="transmembrane region" description="Helical" evidence="9">
    <location>
        <begin position="56"/>
        <end position="76"/>
    </location>
</feature>
<accession>A0A9D4KYG5</accession>
<keyword evidence="7" id="KW-0675">Receptor</keyword>
<evidence type="ECO:0000256" key="7">
    <source>
        <dbReference type="ARBA" id="ARBA00023170"/>
    </source>
</evidence>
<evidence type="ECO:0000256" key="8">
    <source>
        <dbReference type="ARBA" id="ARBA00023224"/>
    </source>
</evidence>
<protein>
    <recommendedName>
        <fullName evidence="10">G-protein coupled receptors family 1 profile domain-containing protein</fullName>
    </recommendedName>
</protein>
<comment type="subcellular location">
    <subcellularLocation>
        <location evidence="1">Cell membrane</location>
        <topology evidence="1">Multi-pass membrane protein</topology>
    </subcellularLocation>
</comment>
<evidence type="ECO:0000259" key="10">
    <source>
        <dbReference type="PROSITE" id="PS50262"/>
    </source>
</evidence>
<dbReference type="Gene3D" id="1.20.1070.10">
    <property type="entry name" value="Rhodopsin 7-helix transmembrane proteins"/>
    <property type="match status" value="1"/>
</dbReference>
<keyword evidence="8" id="KW-0807">Transducer</keyword>
<feature type="transmembrane region" description="Helical" evidence="9">
    <location>
        <begin position="182"/>
        <end position="203"/>
    </location>
</feature>
<feature type="transmembrane region" description="Helical" evidence="9">
    <location>
        <begin position="135"/>
        <end position="155"/>
    </location>
</feature>
<dbReference type="InterPro" id="IPR000276">
    <property type="entry name" value="GPCR_Rhodpsn"/>
</dbReference>
<evidence type="ECO:0000256" key="3">
    <source>
        <dbReference type="ARBA" id="ARBA00022692"/>
    </source>
</evidence>
<comment type="caution">
    <text evidence="11">The sequence shown here is derived from an EMBL/GenBank/DDBJ whole genome shotgun (WGS) entry which is preliminary data.</text>
</comment>
<evidence type="ECO:0000313" key="11">
    <source>
        <dbReference type="EMBL" id="KAH3847954.1"/>
    </source>
</evidence>
<reference evidence="11" key="1">
    <citation type="journal article" date="2019" name="bioRxiv">
        <title>The Genome of the Zebra Mussel, Dreissena polymorpha: A Resource for Invasive Species Research.</title>
        <authorList>
            <person name="McCartney M.A."/>
            <person name="Auch B."/>
            <person name="Kono T."/>
            <person name="Mallez S."/>
            <person name="Zhang Y."/>
            <person name="Obille A."/>
            <person name="Becker A."/>
            <person name="Abrahante J.E."/>
            <person name="Garbe J."/>
            <person name="Badalamenti J.P."/>
            <person name="Herman A."/>
            <person name="Mangelson H."/>
            <person name="Liachko I."/>
            <person name="Sullivan S."/>
            <person name="Sone E.D."/>
            <person name="Koren S."/>
            <person name="Silverstein K.A.T."/>
            <person name="Beckman K.B."/>
            <person name="Gohl D.M."/>
        </authorList>
    </citation>
    <scope>NUCLEOTIDE SEQUENCE</scope>
    <source>
        <strain evidence="11">Duluth1</strain>
        <tissue evidence="11">Whole animal</tissue>
    </source>
</reference>
<feature type="transmembrane region" description="Helical" evidence="9">
    <location>
        <begin position="96"/>
        <end position="115"/>
    </location>
</feature>
<evidence type="ECO:0000256" key="4">
    <source>
        <dbReference type="ARBA" id="ARBA00022989"/>
    </source>
</evidence>
<evidence type="ECO:0000256" key="2">
    <source>
        <dbReference type="ARBA" id="ARBA00022475"/>
    </source>
</evidence>
<dbReference type="PANTHER" id="PTHR24228">
    <property type="entry name" value="B2 BRADYKININ RECEPTOR/ANGIOTENSIN II RECEPTOR"/>
    <property type="match status" value="1"/>
</dbReference>
<evidence type="ECO:0000256" key="1">
    <source>
        <dbReference type="ARBA" id="ARBA00004651"/>
    </source>
</evidence>
<keyword evidence="6 9" id="KW-0472">Membrane</keyword>
<dbReference type="PANTHER" id="PTHR24228:SF74">
    <property type="entry name" value="G-PROTEIN COUPLED RECEPTORS FAMILY 1 PROFILE DOMAIN-CONTAINING PROTEIN"/>
    <property type="match status" value="1"/>
</dbReference>
<keyword evidence="2" id="KW-1003">Cell membrane</keyword>
<gene>
    <name evidence="11" type="ORF">DPMN_090290</name>
</gene>
<dbReference type="PRINTS" id="PR00237">
    <property type="entry name" value="GPCRRHODOPSN"/>
</dbReference>
<dbReference type="InterPro" id="IPR017452">
    <property type="entry name" value="GPCR_Rhodpsn_7TM"/>
</dbReference>
<feature type="transmembrane region" description="Helical" evidence="9">
    <location>
        <begin position="258"/>
        <end position="280"/>
    </location>
</feature>
<keyword evidence="3 9" id="KW-0812">Transmembrane</keyword>
<proteinExistence type="predicted"/>
<dbReference type="Pfam" id="PF00001">
    <property type="entry name" value="7tm_1"/>
    <property type="match status" value="1"/>
</dbReference>
<dbReference type="Proteomes" id="UP000828390">
    <property type="component" value="Unassembled WGS sequence"/>
</dbReference>
<dbReference type="EMBL" id="JAIWYP010000003">
    <property type="protein sequence ID" value="KAH3847954.1"/>
    <property type="molecule type" value="Genomic_DNA"/>
</dbReference>
<organism evidence="11 12">
    <name type="scientific">Dreissena polymorpha</name>
    <name type="common">Zebra mussel</name>
    <name type="synonym">Mytilus polymorpha</name>
    <dbReference type="NCBI Taxonomy" id="45954"/>
    <lineage>
        <taxon>Eukaryota</taxon>
        <taxon>Metazoa</taxon>
        <taxon>Spiralia</taxon>
        <taxon>Lophotrochozoa</taxon>
        <taxon>Mollusca</taxon>
        <taxon>Bivalvia</taxon>
        <taxon>Autobranchia</taxon>
        <taxon>Heteroconchia</taxon>
        <taxon>Euheterodonta</taxon>
        <taxon>Imparidentia</taxon>
        <taxon>Neoheterodontei</taxon>
        <taxon>Myida</taxon>
        <taxon>Dreissenoidea</taxon>
        <taxon>Dreissenidae</taxon>
        <taxon>Dreissena</taxon>
    </lineage>
</organism>
<feature type="transmembrane region" description="Helical" evidence="9">
    <location>
        <begin position="223"/>
        <end position="246"/>
    </location>
</feature>
<feature type="transmembrane region" description="Helical" evidence="9">
    <location>
        <begin position="23"/>
        <end position="44"/>
    </location>
</feature>
<sequence>MNNSSECNEWWCEKTGTLITLEVVVILICVVGCMGNLLTLLTIITSNLRHSVNCILVGNLSVAGFIYCLIILPVQAVIYHRHALEVPSGLCTFMGFVRFTLTGVIMVTLADIALYRLLKVVYYHKYMCMSKNRHFFSTIFLCWLIPMIFTFPPAVEWWGAYHYHASLLTCTLDDKKDRSNKIAVVTAGFIFPCAFIICCYSLIGYTVFKSFRRYRNSSRSKSFRISAIMLCIFILFFIGSFPYVIYTAVDKDYSYPIHHIWTTMFAWLMYCINPIVYTIMDTNFRSAYKKLLCCRQFTLLRRITVDQTSSV</sequence>
<evidence type="ECO:0000256" key="5">
    <source>
        <dbReference type="ARBA" id="ARBA00023040"/>
    </source>
</evidence>
<evidence type="ECO:0000256" key="6">
    <source>
        <dbReference type="ARBA" id="ARBA00023136"/>
    </source>
</evidence>
<keyword evidence="12" id="KW-1185">Reference proteome</keyword>
<dbReference type="GO" id="GO:0004930">
    <property type="term" value="F:G protein-coupled receptor activity"/>
    <property type="evidence" value="ECO:0007669"/>
    <property type="project" value="UniProtKB-KW"/>
</dbReference>
<dbReference type="GO" id="GO:0005886">
    <property type="term" value="C:plasma membrane"/>
    <property type="evidence" value="ECO:0007669"/>
    <property type="project" value="UniProtKB-SubCell"/>
</dbReference>
<reference evidence="11" key="2">
    <citation type="submission" date="2020-11" db="EMBL/GenBank/DDBJ databases">
        <authorList>
            <person name="McCartney M.A."/>
            <person name="Auch B."/>
            <person name="Kono T."/>
            <person name="Mallez S."/>
            <person name="Becker A."/>
            <person name="Gohl D.M."/>
            <person name="Silverstein K.A.T."/>
            <person name="Koren S."/>
            <person name="Bechman K.B."/>
            <person name="Herman A."/>
            <person name="Abrahante J.E."/>
            <person name="Garbe J."/>
        </authorList>
    </citation>
    <scope>NUCLEOTIDE SEQUENCE</scope>
    <source>
        <strain evidence="11">Duluth1</strain>
        <tissue evidence="11">Whole animal</tissue>
    </source>
</reference>
<name>A0A9D4KYG5_DREPO</name>
<dbReference type="AlphaFoldDB" id="A0A9D4KYG5"/>